<evidence type="ECO:0000313" key="7">
    <source>
        <dbReference type="EMBL" id="RGB95409.1"/>
    </source>
</evidence>
<dbReference type="RefSeq" id="WP_117527471.1">
    <property type="nucleotide sequence ID" value="NZ_JAQCXC010000012.1"/>
</dbReference>
<keyword evidence="3 6" id="KW-0812">Transmembrane</keyword>
<proteinExistence type="predicted"/>
<dbReference type="Proteomes" id="UP000260783">
    <property type="component" value="Unassembled WGS sequence"/>
</dbReference>
<feature type="transmembrane region" description="Helical" evidence="6">
    <location>
        <begin position="141"/>
        <end position="161"/>
    </location>
</feature>
<protein>
    <submittedName>
        <fullName evidence="7">Uncharacterized protein</fullName>
    </submittedName>
</protein>
<evidence type="ECO:0000256" key="5">
    <source>
        <dbReference type="ARBA" id="ARBA00023136"/>
    </source>
</evidence>
<evidence type="ECO:0000313" key="8">
    <source>
        <dbReference type="Proteomes" id="UP000260783"/>
    </source>
</evidence>
<gene>
    <name evidence="7" type="ORF">DWZ04_11510</name>
</gene>
<dbReference type="GO" id="GO:0005886">
    <property type="term" value="C:plasma membrane"/>
    <property type="evidence" value="ECO:0007669"/>
    <property type="project" value="UniProtKB-SubCell"/>
</dbReference>
<evidence type="ECO:0000256" key="3">
    <source>
        <dbReference type="ARBA" id="ARBA00022692"/>
    </source>
</evidence>
<sequence length="470" mass="52633">MSRYKELFRDTAIFAIGSIGTKLILFLMVPLYTNYMSSAEYGTADLIFTIAQLMTSFLSIVIFDAVIRFGLSSREKRENVLFVGFVVLFFSAISGAIITPVIGLYKTITEWKWYLYIYVLASILYSIEFNYLKVLGRNRQYAALNIFQTGLMACLNVYFLVIKSLGVRGYLLAYIISTLVVDFIAFVKEKLWQDLLRAKFDGVLFRNMVLYSAPLILNNVSWWVIHSSDKIMVEIMVSTAALGVYTAAAKIPALINVVVSVFQQAWGISAIKEIESENENAYYSDVLKYLFLFTSGICIFFVSIIKIFMHYYIGSAFSDAWHYVPLLLVSAVFSAVASYYGSMYGALKKSINNMLTTLLAAAINIAINGLLIPTTGIWGAVIGTVVAYIVVAFARMADVNRYLEITVNWKTFIATCGIIIGQAIAVSLDFHIGLCSVIAAVAFVLFNRDDLSFLFKKFITLMRAKHKEAS</sequence>
<name>A0A3E2UGL7_9FIRM</name>
<dbReference type="PANTHER" id="PTHR30250">
    <property type="entry name" value="PST FAMILY PREDICTED COLANIC ACID TRANSPORTER"/>
    <property type="match status" value="1"/>
</dbReference>
<dbReference type="InterPro" id="IPR050833">
    <property type="entry name" value="Poly_Biosynth_Transport"/>
</dbReference>
<feature type="transmembrane region" description="Helical" evidence="6">
    <location>
        <begin position="377"/>
        <end position="395"/>
    </location>
</feature>
<feature type="transmembrane region" description="Helical" evidence="6">
    <location>
        <begin position="320"/>
        <end position="341"/>
    </location>
</feature>
<comment type="caution">
    <text evidence="7">The sequence shown here is derived from an EMBL/GenBank/DDBJ whole genome shotgun (WGS) entry which is preliminary data.</text>
</comment>
<feature type="transmembrane region" description="Helical" evidence="6">
    <location>
        <begin position="79"/>
        <end position="105"/>
    </location>
</feature>
<feature type="transmembrane region" description="Helical" evidence="6">
    <location>
        <begin position="430"/>
        <end position="447"/>
    </location>
</feature>
<keyword evidence="2" id="KW-1003">Cell membrane</keyword>
<evidence type="ECO:0000256" key="4">
    <source>
        <dbReference type="ARBA" id="ARBA00022989"/>
    </source>
</evidence>
<feature type="transmembrane region" description="Helical" evidence="6">
    <location>
        <begin position="245"/>
        <end position="268"/>
    </location>
</feature>
<reference evidence="7 8" key="1">
    <citation type="submission" date="2018-08" db="EMBL/GenBank/DDBJ databases">
        <title>A genome reference for cultivated species of the human gut microbiota.</title>
        <authorList>
            <person name="Zou Y."/>
            <person name="Xue W."/>
            <person name="Luo G."/>
        </authorList>
    </citation>
    <scope>NUCLEOTIDE SEQUENCE [LARGE SCALE GENOMIC DNA]</scope>
    <source>
        <strain evidence="7 8">AF29-11BH</strain>
    </source>
</reference>
<keyword evidence="4 6" id="KW-1133">Transmembrane helix</keyword>
<feature type="transmembrane region" description="Helical" evidence="6">
    <location>
        <begin position="289"/>
        <end position="314"/>
    </location>
</feature>
<dbReference type="AlphaFoldDB" id="A0A3E2UGL7"/>
<feature type="transmembrane region" description="Helical" evidence="6">
    <location>
        <begin position="12"/>
        <end position="34"/>
    </location>
</feature>
<dbReference type="EMBL" id="QVEW01000013">
    <property type="protein sequence ID" value="RGB95409.1"/>
    <property type="molecule type" value="Genomic_DNA"/>
</dbReference>
<evidence type="ECO:0000256" key="1">
    <source>
        <dbReference type="ARBA" id="ARBA00004651"/>
    </source>
</evidence>
<feature type="transmembrane region" description="Helical" evidence="6">
    <location>
        <begin position="167"/>
        <end position="187"/>
    </location>
</feature>
<accession>A0A3E2UGL7</accession>
<evidence type="ECO:0000256" key="2">
    <source>
        <dbReference type="ARBA" id="ARBA00022475"/>
    </source>
</evidence>
<evidence type="ECO:0000256" key="6">
    <source>
        <dbReference type="SAM" id="Phobius"/>
    </source>
</evidence>
<feature type="transmembrane region" description="Helical" evidence="6">
    <location>
        <begin position="46"/>
        <end position="67"/>
    </location>
</feature>
<feature type="transmembrane region" description="Helical" evidence="6">
    <location>
        <begin position="407"/>
        <end position="424"/>
    </location>
</feature>
<feature type="transmembrane region" description="Helical" evidence="6">
    <location>
        <begin position="111"/>
        <end position="129"/>
    </location>
</feature>
<keyword evidence="5 6" id="KW-0472">Membrane</keyword>
<dbReference type="Pfam" id="PF01943">
    <property type="entry name" value="Polysacc_synt"/>
    <property type="match status" value="1"/>
</dbReference>
<dbReference type="InterPro" id="IPR002797">
    <property type="entry name" value="Polysacc_synth"/>
</dbReference>
<comment type="subcellular location">
    <subcellularLocation>
        <location evidence="1">Cell membrane</location>
        <topology evidence="1">Multi-pass membrane protein</topology>
    </subcellularLocation>
</comment>
<feature type="transmembrane region" description="Helical" evidence="6">
    <location>
        <begin position="353"/>
        <end position="371"/>
    </location>
</feature>
<feature type="transmembrane region" description="Helical" evidence="6">
    <location>
        <begin position="208"/>
        <end position="225"/>
    </location>
</feature>
<organism evidence="7 8">
    <name type="scientific">Faecalibacterium prausnitzii</name>
    <dbReference type="NCBI Taxonomy" id="853"/>
    <lineage>
        <taxon>Bacteria</taxon>
        <taxon>Bacillati</taxon>
        <taxon>Bacillota</taxon>
        <taxon>Clostridia</taxon>
        <taxon>Eubacteriales</taxon>
        <taxon>Oscillospiraceae</taxon>
        <taxon>Faecalibacterium</taxon>
    </lineage>
</organism>
<dbReference type="PANTHER" id="PTHR30250:SF11">
    <property type="entry name" value="O-ANTIGEN TRANSPORTER-RELATED"/>
    <property type="match status" value="1"/>
</dbReference>